<feature type="region of interest" description="Disordered" evidence="1">
    <location>
        <begin position="152"/>
        <end position="204"/>
    </location>
</feature>
<accession>T1GEA6</accession>
<proteinExistence type="predicted"/>
<feature type="region of interest" description="Disordered" evidence="1">
    <location>
        <begin position="220"/>
        <end position="239"/>
    </location>
</feature>
<reference evidence="3" key="2">
    <citation type="submission" date="2015-06" db="UniProtKB">
        <authorList>
            <consortium name="EnsemblMetazoa"/>
        </authorList>
    </citation>
    <scope>IDENTIFICATION</scope>
</reference>
<dbReference type="EMBL" id="CAQQ02166849">
    <property type="status" value="NOT_ANNOTATED_CDS"/>
    <property type="molecule type" value="Genomic_DNA"/>
</dbReference>
<feature type="region of interest" description="Disordered" evidence="1">
    <location>
        <begin position="256"/>
        <end position="281"/>
    </location>
</feature>
<dbReference type="EnsemblMetazoa" id="MESCA001664-RA">
    <property type="protein sequence ID" value="MESCA001664-PA"/>
    <property type="gene ID" value="MESCA001664"/>
</dbReference>
<evidence type="ECO:0000259" key="2">
    <source>
        <dbReference type="Pfam" id="PF09607"/>
    </source>
</evidence>
<reference evidence="4" key="1">
    <citation type="submission" date="2013-02" db="EMBL/GenBank/DDBJ databases">
        <authorList>
            <person name="Hughes D."/>
        </authorList>
    </citation>
    <scope>NUCLEOTIDE SEQUENCE</scope>
    <source>
        <strain>Durham</strain>
        <strain evidence="4">NC isolate 2 -- Noor lab</strain>
    </source>
</reference>
<feature type="compositionally biased region" description="Low complexity" evidence="1">
    <location>
        <begin position="153"/>
        <end position="175"/>
    </location>
</feature>
<evidence type="ECO:0000313" key="3">
    <source>
        <dbReference type="EnsemblMetazoa" id="MESCA001664-PA"/>
    </source>
</evidence>
<feature type="compositionally biased region" description="Polar residues" evidence="1">
    <location>
        <begin position="176"/>
        <end position="185"/>
    </location>
</feature>
<dbReference type="InterPro" id="IPR018586">
    <property type="entry name" value="Brinker_DNA-bd"/>
</dbReference>
<protein>
    <recommendedName>
        <fullName evidence="2">Brinker DNA-binding domain-containing protein</fullName>
    </recommendedName>
</protein>
<feature type="compositionally biased region" description="Basic and acidic residues" evidence="1">
    <location>
        <begin position="263"/>
        <end position="273"/>
    </location>
</feature>
<dbReference type="AlphaFoldDB" id="T1GEA6"/>
<sequence length="401" mass="43659">MNSNSQVPINSTKSSIVVGAAAAVAMNASSTDTTPKAKMGSRRIFKTEFKVQVLDSYWNDNDCKGNQRATARKYGIHRRQIQKWLGNEKSLREQLKNQNTNNVVKPHQFHNVAYGNVAAAAVVAASAVKVSSTSPQTASKLMSLGQARHCVAPTSTTSLSPSSTSSSSSLSLSPSAVGTNTSTAITPIRPIPHQHPHTPVTIVPPTHFTQQHYHYHHSQLPHFMPPEQAPAKSSTSTSAPSVLAVDLTCRKRQNQSVADEDCTPEKVQKIKEENADDDDEEVDVDVEVDDGIEVQVAKPIKLFKPYLLDEEEENKDRSPIFPSSPSSLGAFSPAAACPKGSPVSVSGYESSSSTSTFGEYPTYNYSIDFKVNNYPTARSDNHSHVQRWLDHDANLRQGIAY</sequence>
<dbReference type="Gene3D" id="1.10.10.60">
    <property type="entry name" value="Homeodomain-like"/>
    <property type="match status" value="1"/>
</dbReference>
<keyword evidence="4" id="KW-1185">Reference proteome</keyword>
<dbReference type="EMBL" id="CAQQ02166848">
    <property type="status" value="NOT_ANNOTATED_CDS"/>
    <property type="molecule type" value="Genomic_DNA"/>
</dbReference>
<name>T1GEA6_MEGSC</name>
<dbReference type="STRING" id="36166.T1GEA6"/>
<dbReference type="HOGENOM" id="CLU_687516_0_0_1"/>
<dbReference type="Proteomes" id="UP000015102">
    <property type="component" value="Unassembled WGS sequence"/>
</dbReference>
<dbReference type="Pfam" id="PF09607">
    <property type="entry name" value="BrkDBD"/>
    <property type="match status" value="1"/>
</dbReference>
<evidence type="ECO:0000256" key="1">
    <source>
        <dbReference type="SAM" id="MobiDB-lite"/>
    </source>
</evidence>
<evidence type="ECO:0000313" key="4">
    <source>
        <dbReference type="Proteomes" id="UP000015102"/>
    </source>
</evidence>
<feature type="domain" description="Brinker DNA-binding" evidence="2">
    <location>
        <begin position="40"/>
        <end position="93"/>
    </location>
</feature>
<feature type="compositionally biased region" description="Low complexity" evidence="1">
    <location>
        <begin position="229"/>
        <end position="239"/>
    </location>
</feature>
<organism evidence="3 4">
    <name type="scientific">Megaselia scalaris</name>
    <name type="common">Humpbacked fly</name>
    <name type="synonym">Phora scalaris</name>
    <dbReference type="NCBI Taxonomy" id="36166"/>
    <lineage>
        <taxon>Eukaryota</taxon>
        <taxon>Metazoa</taxon>
        <taxon>Ecdysozoa</taxon>
        <taxon>Arthropoda</taxon>
        <taxon>Hexapoda</taxon>
        <taxon>Insecta</taxon>
        <taxon>Pterygota</taxon>
        <taxon>Neoptera</taxon>
        <taxon>Endopterygota</taxon>
        <taxon>Diptera</taxon>
        <taxon>Brachycera</taxon>
        <taxon>Muscomorpha</taxon>
        <taxon>Platypezoidea</taxon>
        <taxon>Phoridae</taxon>
        <taxon>Megaseliini</taxon>
        <taxon>Megaselia</taxon>
    </lineage>
</organism>